<comment type="subcellular location">
    <subcellularLocation>
        <location evidence="1">Membrane</location>
        <topology evidence="1">Multi-pass membrane protein</topology>
    </subcellularLocation>
</comment>
<dbReference type="OrthoDB" id="9762833at2"/>
<reference evidence="8" key="1">
    <citation type="submission" date="2019-06" db="EMBL/GenBank/DDBJ databases">
        <title>The complete genome of Emcibacter congregatus ZYLT.</title>
        <authorList>
            <person name="Zhao Z."/>
        </authorList>
    </citation>
    <scope>NUCLEOTIDE SEQUENCE [LARGE SCALE GENOMIC DNA]</scope>
    <source>
        <strain evidence="8">MCCC 1A06723</strain>
    </source>
</reference>
<feature type="transmembrane region" description="Helical" evidence="6">
    <location>
        <begin position="386"/>
        <end position="409"/>
    </location>
</feature>
<keyword evidence="4 6" id="KW-1133">Transmembrane helix</keyword>
<dbReference type="PANTHER" id="PTHR42948:SF1">
    <property type="entry name" value="TRANSPORTER"/>
    <property type="match status" value="1"/>
</dbReference>
<dbReference type="InterPro" id="IPR047218">
    <property type="entry name" value="YocR/YhdH-like"/>
</dbReference>
<keyword evidence="5 6" id="KW-0472">Membrane</keyword>
<protein>
    <submittedName>
        <fullName evidence="7">Sodium-dependent transporter</fullName>
    </submittedName>
</protein>
<dbReference type="Pfam" id="PF00209">
    <property type="entry name" value="SNF"/>
    <property type="match status" value="2"/>
</dbReference>
<dbReference type="AlphaFoldDB" id="A0A501PIF4"/>
<dbReference type="RefSeq" id="WP_139940639.1">
    <property type="nucleotide sequence ID" value="NZ_JBHSYP010000027.1"/>
</dbReference>
<dbReference type="NCBIfam" id="NF037979">
    <property type="entry name" value="Na_transp"/>
    <property type="match status" value="1"/>
</dbReference>
<feature type="transmembrane region" description="Helical" evidence="6">
    <location>
        <begin position="216"/>
        <end position="242"/>
    </location>
</feature>
<dbReference type="PROSITE" id="PS50267">
    <property type="entry name" value="NA_NEUROTRAN_SYMP_3"/>
    <property type="match status" value="1"/>
</dbReference>
<accession>A0A501PIF4</accession>
<dbReference type="EMBL" id="VFIY01000008">
    <property type="protein sequence ID" value="TPD60229.1"/>
    <property type="molecule type" value="Genomic_DNA"/>
</dbReference>
<evidence type="ECO:0000256" key="3">
    <source>
        <dbReference type="ARBA" id="ARBA00022692"/>
    </source>
</evidence>
<sequence>MQQRKWTSKLYFLAAAVGSAVGISNIWKFTYVAGENGGGAFILVYVIALACIALPALIAEFVIGRRGGQGVVRSMEVLAETEQTSPKWRWYGWLAVTAVFIALSFYSVVAGWTVDYFITSLLPDGQVSDAGQAAGKLAEMLADPVRMMSFQAVFIALTAFTVAFGIKGGLERMLGWMTPGLFIILAILLVYATLYGNMGQALSFLFAPDFSTLTPTIILMAFGQAFFSLGVGVGVLMTIASYMDKETPLVRSAIIVAAADGGVAMLAGLAIFPIVFAHGLSPAEGPGLIFATLPVAFGQMPGGTIVGPLFFLLLAIAALTSAITLLETVVACLEDLTSFSRAKLTVLAAVILWALGLLTVFSNNIWADFHPLGFISLFADKTIFGLLDYLVSNILMPLGGICVAVLAGWGLGKASLLDEMQVRDSTLFRIWLFLIRYLVPLIIGAVFLLNLI</sequence>
<keyword evidence="2" id="KW-0813">Transport</keyword>
<dbReference type="PRINTS" id="PR00176">
    <property type="entry name" value="NANEUSMPORT"/>
</dbReference>
<dbReference type="InterPro" id="IPR000175">
    <property type="entry name" value="Na/ntran_symport"/>
</dbReference>
<dbReference type="SUPFAM" id="SSF161070">
    <property type="entry name" value="SNF-like"/>
    <property type="match status" value="1"/>
</dbReference>
<feature type="transmembrane region" description="Helical" evidence="6">
    <location>
        <begin position="430"/>
        <end position="449"/>
    </location>
</feature>
<organism evidence="7 8">
    <name type="scientific">Emcibacter nanhaiensis</name>
    <dbReference type="NCBI Taxonomy" id="1505037"/>
    <lineage>
        <taxon>Bacteria</taxon>
        <taxon>Pseudomonadati</taxon>
        <taxon>Pseudomonadota</taxon>
        <taxon>Alphaproteobacteria</taxon>
        <taxon>Emcibacterales</taxon>
        <taxon>Emcibacteraceae</taxon>
        <taxon>Emcibacter</taxon>
    </lineage>
</organism>
<dbReference type="Proteomes" id="UP000319148">
    <property type="component" value="Unassembled WGS sequence"/>
</dbReference>
<proteinExistence type="predicted"/>
<evidence type="ECO:0000256" key="4">
    <source>
        <dbReference type="ARBA" id="ARBA00022989"/>
    </source>
</evidence>
<dbReference type="PANTHER" id="PTHR42948">
    <property type="entry name" value="TRANSPORTER"/>
    <property type="match status" value="1"/>
</dbReference>
<feature type="transmembrane region" description="Helical" evidence="6">
    <location>
        <begin position="148"/>
        <end position="166"/>
    </location>
</feature>
<evidence type="ECO:0000256" key="2">
    <source>
        <dbReference type="ARBA" id="ARBA00022448"/>
    </source>
</evidence>
<dbReference type="GO" id="GO:0016020">
    <property type="term" value="C:membrane"/>
    <property type="evidence" value="ECO:0007669"/>
    <property type="project" value="UniProtKB-SubCell"/>
</dbReference>
<gene>
    <name evidence="7" type="ORF">FIV46_09260</name>
</gene>
<keyword evidence="3 6" id="KW-0812">Transmembrane</keyword>
<evidence type="ECO:0000256" key="1">
    <source>
        <dbReference type="ARBA" id="ARBA00004141"/>
    </source>
</evidence>
<feature type="transmembrane region" description="Helical" evidence="6">
    <location>
        <begin position="344"/>
        <end position="366"/>
    </location>
</feature>
<feature type="transmembrane region" description="Helical" evidence="6">
    <location>
        <begin position="90"/>
        <end position="114"/>
    </location>
</feature>
<feature type="transmembrane region" description="Helical" evidence="6">
    <location>
        <begin position="38"/>
        <end position="63"/>
    </location>
</feature>
<dbReference type="InterPro" id="IPR037272">
    <property type="entry name" value="SNS_sf"/>
</dbReference>
<feature type="transmembrane region" description="Helical" evidence="6">
    <location>
        <begin position="173"/>
        <end position="196"/>
    </location>
</feature>
<feature type="transmembrane region" description="Helical" evidence="6">
    <location>
        <begin position="254"/>
        <end position="276"/>
    </location>
</feature>
<comment type="caution">
    <text evidence="7">The sequence shown here is derived from an EMBL/GenBank/DDBJ whole genome shotgun (WGS) entry which is preliminary data.</text>
</comment>
<name>A0A501PIF4_9PROT</name>
<feature type="transmembrane region" description="Helical" evidence="6">
    <location>
        <begin position="309"/>
        <end position="332"/>
    </location>
</feature>
<evidence type="ECO:0000256" key="5">
    <source>
        <dbReference type="ARBA" id="ARBA00023136"/>
    </source>
</evidence>
<evidence type="ECO:0000313" key="8">
    <source>
        <dbReference type="Proteomes" id="UP000319148"/>
    </source>
</evidence>
<evidence type="ECO:0000313" key="7">
    <source>
        <dbReference type="EMBL" id="TPD60229.1"/>
    </source>
</evidence>
<keyword evidence="8" id="KW-1185">Reference proteome</keyword>
<evidence type="ECO:0000256" key="6">
    <source>
        <dbReference type="SAM" id="Phobius"/>
    </source>
</evidence>
<dbReference type="CDD" id="cd10336">
    <property type="entry name" value="SLC6sbd_Tyt1-Like"/>
    <property type="match status" value="1"/>
</dbReference>